<dbReference type="PANTHER" id="PTHR43791">
    <property type="entry name" value="PERMEASE-RELATED"/>
    <property type="match status" value="1"/>
</dbReference>
<gene>
    <name evidence="9" type="ORF">A1O9_07382</name>
</gene>
<feature type="transmembrane region" description="Helical" evidence="7">
    <location>
        <begin position="153"/>
        <end position="174"/>
    </location>
</feature>
<evidence type="ECO:0000259" key="8">
    <source>
        <dbReference type="PROSITE" id="PS50850"/>
    </source>
</evidence>
<keyword evidence="4 7" id="KW-1133">Transmembrane helix</keyword>
<dbReference type="SUPFAM" id="SSF103473">
    <property type="entry name" value="MFS general substrate transporter"/>
    <property type="match status" value="1"/>
</dbReference>
<dbReference type="InterPro" id="IPR011701">
    <property type="entry name" value="MFS"/>
</dbReference>
<feature type="domain" description="Major facilitator superfamily (MFS) profile" evidence="8">
    <location>
        <begin position="57"/>
        <end position="465"/>
    </location>
</feature>
<evidence type="ECO:0000256" key="5">
    <source>
        <dbReference type="ARBA" id="ARBA00023136"/>
    </source>
</evidence>
<dbReference type="GO" id="GO:0022857">
    <property type="term" value="F:transmembrane transporter activity"/>
    <property type="evidence" value="ECO:0007669"/>
    <property type="project" value="InterPro"/>
</dbReference>
<dbReference type="PANTHER" id="PTHR43791:SF40">
    <property type="entry name" value="THIAMINE PATHWAY TRANSPORTER THI73"/>
    <property type="match status" value="1"/>
</dbReference>
<comment type="similarity">
    <text evidence="6">Belongs to the major facilitator superfamily. Allantoate permease family.</text>
</comment>
<comment type="subcellular location">
    <subcellularLocation>
        <location evidence="1">Membrane</location>
        <topology evidence="1">Multi-pass membrane protein</topology>
    </subcellularLocation>
</comment>
<keyword evidence="3 7" id="KW-0812">Transmembrane</keyword>
<evidence type="ECO:0000256" key="3">
    <source>
        <dbReference type="ARBA" id="ARBA00022692"/>
    </source>
</evidence>
<reference evidence="9 10" key="1">
    <citation type="submission" date="2013-03" db="EMBL/GenBank/DDBJ databases">
        <title>The Genome Sequence of Exophiala aquamarina CBS 119918.</title>
        <authorList>
            <consortium name="The Broad Institute Genomics Platform"/>
            <person name="Cuomo C."/>
            <person name="de Hoog S."/>
            <person name="Gorbushina A."/>
            <person name="Walker B."/>
            <person name="Young S.K."/>
            <person name="Zeng Q."/>
            <person name="Gargeya S."/>
            <person name="Fitzgerald M."/>
            <person name="Haas B."/>
            <person name="Abouelleil A."/>
            <person name="Allen A.W."/>
            <person name="Alvarado L."/>
            <person name="Arachchi H.M."/>
            <person name="Berlin A.M."/>
            <person name="Chapman S.B."/>
            <person name="Gainer-Dewar J."/>
            <person name="Goldberg J."/>
            <person name="Griggs A."/>
            <person name="Gujja S."/>
            <person name="Hansen M."/>
            <person name="Howarth C."/>
            <person name="Imamovic A."/>
            <person name="Ireland A."/>
            <person name="Larimer J."/>
            <person name="McCowan C."/>
            <person name="Murphy C."/>
            <person name="Pearson M."/>
            <person name="Poon T.W."/>
            <person name="Priest M."/>
            <person name="Roberts A."/>
            <person name="Saif S."/>
            <person name="Shea T."/>
            <person name="Sisk P."/>
            <person name="Sykes S."/>
            <person name="Wortman J."/>
            <person name="Nusbaum C."/>
            <person name="Birren B."/>
        </authorList>
    </citation>
    <scope>NUCLEOTIDE SEQUENCE [LARGE SCALE GENOMIC DNA]</scope>
    <source>
        <strain evidence="9 10">CBS 119918</strain>
    </source>
</reference>
<dbReference type="GO" id="GO:0016020">
    <property type="term" value="C:membrane"/>
    <property type="evidence" value="ECO:0007669"/>
    <property type="project" value="UniProtKB-SubCell"/>
</dbReference>
<dbReference type="HOGENOM" id="CLU_001265_0_5_1"/>
<dbReference type="Proteomes" id="UP000027920">
    <property type="component" value="Unassembled WGS sequence"/>
</dbReference>
<protein>
    <recommendedName>
        <fullName evidence="8">Major facilitator superfamily (MFS) profile domain-containing protein</fullName>
    </recommendedName>
</protein>
<feature type="transmembrane region" description="Helical" evidence="7">
    <location>
        <begin position="320"/>
        <end position="342"/>
    </location>
</feature>
<feature type="transmembrane region" description="Helical" evidence="7">
    <location>
        <begin position="183"/>
        <end position="204"/>
    </location>
</feature>
<comment type="caution">
    <text evidence="9">The sequence shown here is derived from an EMBL/GenBank/DDBJ whole genome shotgun (WGS) entry which is preliminary data.</text>
</comment>
<dbReference type="EMBL" id="AMGV01000005">
    <property type="protein sequence ID" value="KEF57192.1"/>
    <property type="molecule type" value="Genomic_DNA"/>
</dbReference>
<dbReference type="InterPro" id="IPR020846">
    <property type="entry name" value="MFS_dom"/>
</dbReference>
<evidence type="ECO:0000256" key="2">
    <source>
        <dbReference type="ARBA" id="ARBA00022448"/>
    </source>
</evidence>
<dbReference type="PROSITE" id="PS50850">
    <property type="entry name" value="MFS"/>
    <property type="match status" value="1"/>
</dbReference>
<dbReference type="AlphaFoldDB" id="A0A072PBQ2"/>
<evidence type="ECO:0000256" key="4">
    <source>
        <dbReference type="ARBA" id="ARBA00022989"/>
    </source>
</evidence>
<dbReference type="InterPro" id="IPR036259">
    <property type="entry name" value="MFS_trans_sf"/>
</dbReference>
<dbReference type="OrthoDB" id="4112513at2759"/>
<dbReference type="FunFam" id="1.20.1250.20:FF:000064">
    <property type="entry name" value="MFS allantoate transporter"/>
    <property type="match status" value="1"/>
</dbReference>
<keyword evidence="2" id="KW-0813">Transport</keyword>
<feature type="transmembrane region" description="Helical" evidence="7">
    <location>
        <begin position="90"/>
        <end position="108"/>
    </location>
</feature>
<keyword evidence="10" id="KW-1185">Reference proteome</keyword>
<evidence type="ECO:0000256" key="1">
    <source>
        <dbReference type="ARBA" id="ARBA00004141"/>
    </source>
</evidence>
<feature type="transmembrane region" description="Helical" evidence="7">
    <location>
        <begin position="348"/>
        <end position="368"/>
    </location>
</feature>
<feature type="transmembrane region" description="Helical" evidence="7">
    <location>
        <begin position="435"/>
        <end position="460"/>
    </location>
</feature>
<sequence length="525" mass="57822">MHPSHEDVKAAAKHIPVVDGEKVGTVDSALTFLHSATVTMTSTEEEKRLVRKVDWMIMPLLSAVYLMQFIDKNLINFANIMGLGKDTHTSPAQFSHLALSFWVSYLAFEPLSGYLLQKLPVAKYLGFNVVLWGICVTFNCVCKNYASLVALRVLLGVFESCVSPAMILVTCMWYKRREQPLRVGIWCGTVGLGIIIGALCSFGFQHYVGRSFKSWQIMFLLFGLVTIVLGLLVVVFLPDNPMSSKLSDQEKVLAIERLRGDTTGVENKNFKPSQMFEALKDPHTWLICVITTAINIPNAAVSTFQAGIILSLGFTPKEAALLNIPSGVIGIIAMLSACYISYRYSNRSFVIVSLLVPGIIGASLMAFLPISSKIGRLFGTYLTNTIPSSTPLIYSWVAANVAGHTKKVTMNALLLMAFCLGNILGPLTFTNPPDYISAKITIIAVLGLAILLIFVLASIYHRENSRRAERGDLGQGMCDSSFLDLTDRQNKEFKVRYDKLNSSYETHDIVTPVHMVAKLVQAVVS</sequence>
<organism evidence="9 10">
    <name type="scientific">Exophiala aquamarina CBS 119918</name>
    <dbReference type="NCBI Taxonomy" id="1182545"/>
    <lineage>
        <taxon>Eukaryota</taxon>
        <taxon>Fungi</taxon>
        <taxon>Dikarya</taxon>
        <taxon>Ascomycota</taxon>
        <taxon>Pezizomycotina</taxon>
        <taxon>Eurotiomycetes</taxon>
        <taxon>Chaetothyriomycetidae</taxon>
        <taxon>Chaetothyriales</taxon>
        <taxon>Herpotrichiellaceae</taxon>
        <taxon>Exophiala</taxon>
    </lineage>
</organism>
<evidence type="ECO:0000256" key="7">
    <source>
        <dbReference type="SAM" id="Phobius"/>
    </source>
</evidence>
<name>A0A072PBQ2_9EURO</name>
<dbReference type="GeneID" id="25282296"/>
<evidence type="ECO:0000256" key="6">
    <source>
        <dbReference type="ARBA" id="ARBA00037968"/>
    </source>
</evidence>
<evidence type="ECO:0000313" key="9">
    <source>
        <dbReference type="EMBL" id="KEF57192.1"/>
    </source>
</evidence>
<accession>A0A072PBQ2</accession>
<dbReference type="Gene3D" id="1.20.1250.20">
    <property type="entry name" value="MFS general substrate transporter like domains"/>
    <property type="match status" value="2"/>
</dbReference>
<keyword evidence="5 7" id="KW-0472">Membrane</keyword>
<feature type="transmembrane region" description="Helical" evidence="7">
    <location>
        <begin position="412"/>
        <end position="429"/>
    </location>
</feature>
<feature type="transmembrane region" description="Helical" evidence="7">
    <location>
        <begin position="216"/>
        <end position="237"/>
    </location>
</feature>
<evidence type="ECO:0000313" key="10">
    <source>
        <dbReference type="Proteomes" id="UP000027920"/>
    </source>
</evidence>
<dbReference type="RefSeq" id="XP_013259782.1">
    <property type="nucleotide sequence ID" value="XM_013404328.1"/>
</dbReference>
<dbReference type="Pfam" id="PF07690">
    <property type="entry name" value="MFS_1"/>
    <property type="match status" value="1"/>
</dbReference>
<dbReference type="VEuPathDB" id="FungiDB:A1O9_07382"/>
<proteinExistence type="inferred from homology"/>